<organism evidence="1">
    <name type="scientific">Arthrobacter sp. K5</name>
    <dbReference type="NCBI Taxonomy" id="2839623"/>
    <lineage>
        <taxon>Bacteria</taxon>
        <taxon>Bacillati</taxon>
        <taxon>Actinomycetota</taxon>
        <taxon>Actinomycetes</taxon>
        <taxon>Micrococcales</taxon>
        <taxon>Micrococcaceae</taxon>
        <taxon>Arthrobacter</taxon>
    </lineage>
</organism>
<accession>A0AAU8EN19</accession>
<gene>
    <name evidence="1" type="ORF">ABRP34_19580</name>
</gene>
<reference evidence="1" key="1">
    <citation type="submission" date="2024-06" db="EMBL/GenBank/DDBJ databases">
        <title>Biodegradation of dimethachlon by Arthrobacter sp. K5: mechanistic insights and ecological implications.</title>
        <authorList>
            <person name="Hu S."/>
            <person name="Lu P."/>
        </authorList>
    </citation>
    <scope>NUCLEOTIDE SEQUENCE</scope>
    <source>
        <strain evidence="1">K5</strain>
    </source>
</reference>
<name>A0AAU8EN19_9MICC</name>
<evidence type="ECO:0000313" key="1">
    <source>
        <dbReference type="EMBL" id="XCH10980.1"/>
    </source>
</evidence>
<dbReference type="EMBL" id="CP159279">
    <property type="protein sequence ID" value="XCH10980.1"/>
    <property type="molecule type" value="Genomic_DNA"/>
</dbReference>
<dbReference type="AlphaFoldDB" id="A0AAU8EN19"/>
<dbReference type="Gene3D" id="3.30.70.100">
    <property type="match status" value="1"/>
</dbReference>
<dbReference type="RefSeq" id="WP_353711438.1">
    <property type="nucleotide sequence ID" value="NZ_CP159279.1"/>
</dbReference>
<sequence>MDDFIAYLDTSEVQAGKLEELKVAMADLAAFVELNEPRILAYRVYFSADGSTMSVLHFHPDVASLEFHMQVAGPKFPPIAPFVKMRSIEVFGRPTEDLVAQLQAKARLLGDATVVVRDLHAGFDRLPDD</sequence>
<proteinExistence type="predicted"/>
<protein>
    <submittedName>
        <fullName evidence="1">Uncharacterized protein</fullName>
    </submittedName>
</protein>